<dbReference type="InterPro" id="IPR050086">
    <property type="entry name" value="MetN_ABC_transporter-like"/>
</dbReference>
<keyword evidence="4" id="KW-1003">Cell membrane</keyword>
<dbReference type="EMBL" id="JAPZLR010000011">
    <property type="protein sequence ID" value="MCZ7939246.1"/>
    <property type="molecule type" value="Genomic_DNA"/>
</dbReference>
<evidence type="ECO:0000256" key="5">
    <source>
        <dbReference type="ARBA" id="ARBA00023136"/>
    </source>
</evidence>
<dbReference type="Gene3D" id="3.40.50.300">
    <property type="entry name" value="P-loop containing nucleotide triphosphate hydrolases"/>
    <property type="match status" value="1"/>
</dbReference>
<comment type="subcellular location">
    <subcellularLocation>
        <location evidence="1">Cell membrane</location>
        <topology evidence="1">Peripheral membrane protein</topology>
    </subcellularLocation>
</comment>
<dbReference type="SUPFAM" id="SSF52540">
    <property type="entry name" value="P-loop containing nucleoside triphosphate hydrolases"/>
    <property type="match status" value="1"/>
</dbReference>
<accession>A0A9X3R095</accession>
<dbReference type="InterPro" id="IPR027417">
    <property type="entry name" value="P-loop_NTPase"/>
</dbReference>
<dbReference type="PANTHER" id="PTHR43166">
    <property type="entry name" value="AMINO ACID IMPORT ATP-BINDING PROTEIN"/>
    <property type="match status" value="1"/>
</dbReference>
<evidence type="ECO:0000313" key="7">
    <source>
        <dbReference type="Proteomes" id="UP001151018"/>
    </source>
</evidence>
<evidence type="ECO:0000256" key="2">
    <source>
        <dbReference type="ARBA" id="ARBA00005417"/>
    </source>
</evidence>
<evidence type="ECO:0000256" key="3">
    <source>
        <dbReference type="ARBA" id="ARBA00022448"/>
    </source>
</evidence>
<comment type="similarity">
    <text evidence="2">Belongs to the ABC transporter superfamily.</text>
</comment>
<protein>
    <submittedName>
        <fullName evidence="6">Uncharacterized protein</fullName>
    </submittedName>
</protein>
<gene>
    <name evidence="6" type="ORF">O9X88_16980</name>
</gene>
<dbReference type="Proteomes" id="UP001151018">
    <property type="component" value="Unassembled WGS sequence"/>
</dbReference>
<dbReference type="PANTHER" id="PTHR43166:SF9">
    <property type="entry name" value="GLUTAMATE_ASPARTATE IMPORT ATP-BINDING PROTEIN GLTL"/>
    <property type="match status" value="1"/>
</dbReference>
<organism evidence="6 7">
    <name type="scientific">Agrobacterium salinitolerans</name>
    <dbReference type="NCBI Taxonomy" id="1183413"/>
    <lineage>
        <taxon>Bacteria</taxon>
        <taxon>Pseudomonadati</taxon>
        <taxon>Pseudomonadota</taxon>
        <taxon>Alphaproteobacteria</taxon>
        <taxon>Hyphomicrobiales</taxon>
        <taxon>Rhizobiaceae</taxon>
        <taxon>Rhizobium/Agrobacterium group</taxon>
        <taxon>Agrobacterium</taxon>
    </lineage>
</organism>
<evidence type="ECO:0000256" key="1">
    <source>
        <dbReference type="ARBA" id="ARBA00004202"/>
    </source>
</evidence>
<reference evidence="6" key="1">
    <citation type="submission" date="2022-12" db="EMBL/GenBank/DDBJ databases">
        <title>Draft genome sequences of 22 rhizogenic Agrobacterium biovar 1 strains, the causative agent of hairy root disease.</title>
        <authorList>
            <person name="Kim N."/>
            <person name="Vargas P."/>
            <person name="Rediers H."/>
        </authorList>
    </citation>
    <scope>NUCLEOTIDE SEQUENCE</scope>
    <source>
        <strain evidence="6">ST15.13.006</strain>
    </source>
</reference>
<keyword evidence="5" id="KW-0472">Membrane</keyword>
<dbReference type="AlphaFoldDB" id="A0A9X3R095"/>
<dbReference type="GO" id="GO:0005886">
    <property type="term" value="C:plasma membrane"/>
    <property type="evidence" value="ECO:0007669"/>
    <property type="project" value="UniProtKB-SubCell"/>
</dbReference>
<keyword evidence="3" id="KW-0813">Transport</keyword>
<name>A0A9X3R095_9HYPH</name>
<evidence type="ECO:0000313" key="6">
    <source>
        <dbReference type="EMBL" id="MCZ7939246.1"/>
    </source>
</evidence>
<proteinExistence type="inferred from homology"/>
<comment type="caution">
    <text evidence="6">The sequence shown here is derived from an EMBL/GenBank/DDBJ whole genome shotgun (WGS) entry which is preliminary data.</text>
</comment>
<sequence length="190" mass="20921">MCGVVHTKGKPKEEAREIAREEIARVGLADREGHYRHSCRAGRSNVWPSRARLQPNLLRCCSMSQPSPLDPELRGSVVPVMQDLAKGAMTMVVVTQEIDFARAVGNRIVFLENGEIIEEGLSNECLDNPKTERPRRFLSEISPEVYREAARGSPSPSFDSPVSDARAKWMACALVSFLVSSIIEVTGLAA</sequence>
<evidence type="ECO:0000256" key="4">
    <source>
        <dbReference type="ARBA" id="ARBA00022475"/>
    </source>
</evidence>